<dbReference type="Gene3D" id="1.10.10.10">
    <property type="entry name" value="Winged helix-like DNA-binding domain superfamily/Winged helix DNA-binding domain"/>
    <property type="match status" value="1"/>
</dbReference>
<evidence type="ECO:0000256" key="1">
    <source>
        <dbReference type="ARBA" id="ARBA00009437"/>
    </source>
</evidence>
<accession>A0AAU7U5A3</accession>
<proteinExistence type="inferred from homology"/>
<evidence type="ECO:0000259" key="5">
    <source>
        <dbReference type="PROSITE" id="PS50931"/>
    </source>
</evidence>
<geneLocation type="plasmid" evidence="6">
    <name>pDson01</name>
</geneLocation>
<keyword evidence="6" id="KW-0614">Plasmid</keyword>
<organism evidence="6">
    <name type="scientific">Deinococcus sonorensis KR-87</name>
    <dbReference type="NCBI Taxonomy" id="694439"/>
    <lineage>
        <taxon>Bacteria</taxon>
        <taxon>Thermotogati</taxon>
        <taxon>Deinococcota</taxon>
        <taxon>Deinococci</taxon>
        <taxon>Deinococcales</taxon>
        <taxon>Deinococcaceae</taxon>
        <taxon>Deinococcus</taxon>
    </lineage>
</organism>
<evidence type="ECO:0000256" key="2">
    <source>
        <dbReference type="ARBA" id="ARBA00023015"/>
    </source>
</evidence>
<dbReference type="Gene3D" id="3.40.190.10">
    <property type="entry name" value="Periplasmic binding protein-like II"/>
    <property type="match status" value="2"/>
</dbReference>
<keyword evidence="3" id="KW-0238">DNA-binding</keyword>
<dbReference type="PRINTS" id="PR00039">
    <property type="entry name" value="HTHLYSR"/>
</dbReference>
<dbReference type="InterPro" id="IPR000847">
    <property type="entry name" value="LysR_HTH_N"/>
</dbReference>
<dbReference type="Pfam" id="PF00126">
    <property type="entry name" value="HTH_1"/>
    <property type="match status" value="1"/>
</dbReference>
<dbReference type="Pfam" id="PF03466">
    <property type="entry name" value="LysR_substrate"/>
    <property type="match status" value="1"/>
</dbReference>
<comment type="similarity">
    <text evidence="1">Belongs to the LysR transcriptional regulatory family.</text>
</comment>
<evidence type="ECO:0000256" key="3">
    <source>
        <dbReference type="ARBA" id="ARBA00023125"/>
    </source>
</evidence>
<feature type="domain" description="HTH lysR-type" evidence="5">
    <location>
        <begin position="4"/>
        <end position="61"/>
    </location>
</feature>
<dbReference type="SUPFAM" id="SSF46785">
    <property type="entry name" value="Winged helix' DNA-binding domain"/>
    <property type="match status" value="1"/>
</dbReference>
<keyword evidence="2" id="KW-0805">Transcription regulation</keyword>
<dbReference type="SUPFAM" id="SSF53850">
    <property type="entry name" value="Periplasmic binding protein-like II"/>
    <property type="match status" value="1"/>
</dbReference>
<dbReference type="RefSeq" id="WP_350241301.1">
    <property type="nucleotide sequence ID" value="NZ_CP158297.1"/>
</dbReference>
<dbReference type="EMBL" id="CP158297">
    <property type="protein sequence ID" value="XBV83657.1"/>
    <property type="molecule type" value="Genomic_DNA"/>
</dbReference>
<dbReference type="FunFam" id="1.10.10.10:FF:000001">
    <property type="entry name" value="LysR family transcriptional regulator"/>
    <property type="match status" value="1"/>
</dbReference>
<dbReference type="InterPro" id="IPR036388">
    <property type="entry name" value="WH-like_DNA-bd_sf"/>
</dbReference>
<dbReference type="CDD" id="cd05466">
    <property type="entry name" value="PBP2_LTTR_substrate"/>
    <property type="match status" value="1"/>
</dbReference>
<gene>
    <name evidence="6" type="ORF">ABOD76_02940</name>
</gene>
<dbReference type="PANTHER" id="PTHR30126">
    <property type="entry name" value="HTH-TYPE TRANSCRIPTIONAL REGULATOR"/>
    <property type="match status" value="1"/>
</dbReference>
<dbReference type="InterPro" id="IPR036390">
    <property type="entry name" value="WH_DNA-bd_sf"/>
</dbReference>
<protein>
    <submittedName>
        <fullName evidence="6">LysR family transcriptional regulator</fullName>
    </submittedName>
</protein>
<keyword evidence="4" id="KW-0804">Transcription</keyword>
<dbReference type="PANTHER" id="PTHR30126:SF39">
    <property type="entry name" value="HTH-TYPE TRANSCRIPTIONAL REGULATOR CYSL"/>
    <property type="match status" value="1"/>
</dbReference>
<sequence>MREPTLAQLRAFMIAAQRGSVSAAAIELDLTQSAVSHAIHSLETQLGTVLLERHGRGVHPTEVGTRLLPLVEQLAALMHVIVTTASTTSPLEGTVSIAAFSSLARHLLPQALTRLALEHPALTIVASDHYPERHSVIRAVQQGQADIGLTQLLPGMNLVAQKLGEDPYVIVAPEHWALQDLFKRPYIHLGPPHDVWLLDALARHGVLLKPVLHLSTEAALLALVLTGLGYTILPQLTLPELPPALKVHPLPHPVKRIYGMVTKADAMAPGIRAVMAVLGQIPGHPD</sequence>
<evidence type="ECO:0000256" key="4">
    <source>
        <dbReference type="ARBA" id="ARBA00023163"/>
    </source>
</evidence>
<dbReference type="PROSITE" id="PS50931">
    <property type="entry name" value="HTH_LYSR"/>
    <property type="match status" value="1"/>
</dbReference>
<name>A0AAU7U5A3_9DEIO</name>
<dbReference type="GO" id="GO:0000976">
    <property type="term" value="F:transcription cis-regulatory region binding"/>
    <property type="evidence" value="ECO:0007669"/>
    <property type="project" value="TreeGrafter"/>
</dbReference>
<dbReference type="InterPro" id="IPR005119">
    <property type="entry name" value="LysR_subst-bd"/>
</dbReference>
<evidence type="ECO:0000313" key="6">
    <source>
        <dbReference type="EMBL" id="XBV83657.1"/>
    </source>
</evidence>
<dbReference type="AlphaFoldDB" id="A0AAU7U5A3"/>
<dbReference type="GO" id="GO:0003700">
    <property type="term" value="F:DNA-binding transcription factor activity"/>
    <property type="evidence" value="ECO:0007669"/>
    <property type="project" value="InterPro"/>
</dbReference>
<dbReference type="KEGG" id="dsc:ABOD76_02940"/>
<reference evidence="6" key="1">
    <citation type="submission" date="2024-06" db="EMBL/GenBank/DDBJ databases">
        <title>Draft Genome Sequence of Deinococcus sonorensis Type Strain KR-87, a Biofilm Producing Representative of the Genus Deinococcus.</title>
        <authorList>
            <person name="Boren L.S."/>
            <person name="Grosso R.A."/>
            <person name="Hugenberg-Cox A.N."/>
            <person name="Hill J.T.E."/>
            <person name="Albert C.M."/>
            <person name="Tuohy J.M."/>
        </authorList>
    </citation>
    <scope>NUCLEOTIDE SEQUENCE</scope>
    <source>
        <strain evidence="6">KR-87</strain>
        <plasmid evidence="6">pDson01</plasmid>
    </source>
</reference>